<name>A0A3N4N569_9NEIS</name>
<evidence type="ECO:0000313" key="1">
    <source>
        <dbReference type="EMBL" id="RPD90495.1"/>
    </source>
</evidence>
<accession>A0A3N4N569</accession>
<organism evidence="1 2">
    <name type="scientific">Neisseria weixii</name>
    <dbReference type="NCBI Taxonomy" id="1853276"/>
    <lineage>
        <taxon>Bacteria</taxon>
        <taxon>Pseudomonadati</taxon>
        <taxon>Pseudomonadota</taxon>
        <taxon>Betaproteobacteria</taxon>
        <taxon>Neisseriales</taxon>
        <taxon>Neisseriaceae</taxon>
        <taxon>Neisseria</taxon>
    </lineage>
</organism>
<keyword evidence="2" id="KW-1185">Reference proteome</keyword>
<reference evidence="1 2" key="1">
    <citation type="submission" date="2018-11" db="EMBL/GenBank/DDBJ databases">
        <title>Neisseria weixii sp. nov. isolated from the rectal contents of plateau pika (Ochotona cruzoniae).</title>
        <authorList>
            <person name="Zhang G."/>
        </authorList>
    </citation>
    <scope>NUCLEOTIDE SEQUENCE [LARGE SCALE GENOMIC DNA]</scope>
    <source>
        <strain evidence="1 2">10009</strain>
    </source>
</reference>
<comment type="caution">
    <text evidence="1">The sequence shown here is derived from an EMBL/GenBank/DDBJ whole genome shotgun (WGS) entry which is preliminary data.</text>
</comment>
<dbReference type="RefSeq" id="WP_123803656.1">
    <property type="nucleotide sequence ID" value="NZ_RPFL01000002.1"/>
</dbReference>
<dbReference type="Proteomes" id="UP000272412">
    <property type="component" value="Unassembled WGS sequence"/>
</dbReference>
<proteinExistence type="predicted"/>
<dbReference type="EMBL" id="RPFL01000002">
    <property type="protein sequence ID" value="RPD90495.1"/>
    <property type="molecule type" value="Genomic_DNA"/>
</dbReference>
<gene>
    <name evidence="1" type="ORF">EGK74_01730</name>
</gene>
<dbReference type="AlphaFoldDB" id="A0A3N4N569"/>
<sequence>MKPFMTLQVRDLKTDWNNLTIGTVEKEKRNYTLKDVTGNLIWKASSIEKIAEAGRRFAETQGYFDGAFAEAA</sequence>
<protein>
    <submittedName>
        <fullName evidence="1">Uncharacterized protein</fullName>
    </submittedName>
</protein>
<evidence type="ECO:0000313" key="2">
    <source>
        <dbReference type="Proteomes" id="UP000272412"/>
    </source>
</evidence>